<dbReference type="SUPFAM" id="SSF55394">
    <property type="entry name" value="Bactericidal permeability-increasing protein, BPI"/>
    <property type="match status" value="2"/>
</dbReference>
<feature type="disulfide bond" evidence="6">
    <location>
        <begin position="148"/>
        <end position="187"/>
    </location>
</feature>
<keyword evidence="11" id="KW-1185">Reference proteome</keyword>
<feature type="signal peptide" evidence="7">
    <location>
        <begin position="1"/>
        <end position="16"/>
    </location>
</feature>
<dbReference type="PANTHER" id="PTHR10504:SF16">
    <property type="entry name" value="PHOSPHOLIPID TRANSFER PROTEIN"/>
    <property type="match status" value="1"/>
</dbReference>
<sequence length="495" mass="54441">MLLHCLLLLLPGLATATAPAPPGCRIRITAKGLELVKREGLRFVEQELANITTEDLHGKEGHFHYNISNLRVTHLQLPFSDLRFEPRQHLAFDIRNASISLRLRRQLLYWFFYDAGSITTSAEGVHIHTALELSKGRGGRLRVSAMNCSASIARMSTGVSGTLRKVYAFLAAFVTTGVRILLNRQICPVMNHAGLVLLNSLLDTVPVRNPVDKHIGIDYSLLSNPAVQADTMDLDFKGMFFPLGGWNETLPNVAVEPVIREAERMVYVALSEFFFDSALLAYYRAGLLSVQFAGEQVPTDLAVLLRATLFGSLLIKPSVVDTPLVLRLHVSAPPRCTIRPWGMSISVTALLSIYLAPAEQPLVALSSITMESQMSGKVTLHGKALRVQLDLNRFRIYSSQSALESLALLPLQAPLKTLLQLAVMPLINGRTRQGVQIPLPEGMDFVKEEVTHHRGYLTVGADLHFSKGLREVIEQHRALPPPAAVPCTGRPPSPG</sequence>
<protein>
    <submittedName>
        <fullName evidence="10">Phospholipid transfer protein</fullName>
    </submittedName>
</protein>
<dbReference type="GO" id="GO:0034375">
    <property type="term" value="P:high-density lipoprotein particle remodeling"/>
    <property type="evidence" value="ECO:0007669"/>
    <property type="project" value="TreeGrafter"/>
</dbReference>
<organism evidence="10 11">
    <name type="scientific">Varanus komodoensis</name>
    <name type="common">Komodo dragon</name>
    <dbReference type="NCBI Taxonomy" id="61221"/>
    <lineage>
        <taxon>Eukaryota</taxon>
        <taxon>Metazoa</taxon>
        <taxon>Chordata</taxon>
        <taxon>Craniata</taxon>
        <taxon>Vertebrata</taxon>
        <taxon>Euteleostomi</taxon>
        <taxon>Lepidosauria</taxon>
        <taxon>Squamata</taxon>
        <taxon>Bifurcata</taxon>
        <taxon>Unidentata</taxon>
        <taxon>Episquamata</taxon>
        <taxon>Toxicofera</taxon>
        <taxon>Anguimorpha</taxon>
        <taxon>Paleoanguimorpha</taxon>
        <taxon>Varanoidea</taxon>
        <taxon>Varanidae</taxon>
        <taxon>Varanus</taxon>
    </lineage>
</organism>
<dbReference type="Proteomes" id="UP000694545">
    <property type="component" value="Unplaced"/>
</dbReference>
<evidence type="ECO:0000256" key="5">
    <source>
        <dbReference type="ARBA" id="ARBA00023180"/>
    </source>
</evidence>
<dbReference type="Gene3D" id="3.15.20.10">
    <property type="entry name" value="Bactericidal permeability-increasing protein, domain 2"/>
    <property type="match status" value="1"/>
</dbReference>
<evidence type="ECO:0000256" key="7">
    <source>
        <dbReference type="SAM" id="SignalP"/>
    </source>
</evidence>
<dbReference type="Pfam" id="PF01273">
    <property type="entry name" value="LBP_BPI_CETP"/>
    <property type="match status" value="1"/>
</dbReference>
<dbReference type="FunFam" id="3.15.10.10:FF:000001">
    <property type="entry name" value="phospholipid transfer protein-like"/>
    <property type="match status" value="1"/>
</dbReference>
<dbReference type="InterPro" id="IPR032942">
    <property type="entry name" value="BPI/LBP/Plunc"/>
</dbReference>
<dbReference type="GO" id="GO:0008289">
    <property type="term" value="F:lipid binding"/>
    <property type="evidence" value="ECO:0007669"/>
    <property type="project" value="InterPro"/>
</dbReference>
<evidence type="ECO:0000256" key="4">
    <source>
        <dbReference type="ARBA" id="ARBA00023157"/>
    </source>
</evidence>
<comment type="similarity">
    <text evidence="2">Belongs to the BPI/LBP/Plunc superfamily. BPI/LBP family.</text>
</comment>
<evidence type="ECO:0000256" key="2">
    <source>
        <dbReference type="ARBA" id="ARBA00007292"/>
    </source>
</evidence>
<keyword evidence="4 6" id="KW-1015">Disulfide bond</keyword>
<dbReference type="PIRSF" id="PIRSF002417">
    <property type="entry name" value="Lipid_binding_protein"/>
    <property type="match status" value="1"/>
</dbReference>
<dbReference type="FunFam" id="3.15.20.10:FF:000001">
    <property type="entry name" value="Phospholipid transfer protein"/>
    <property type="match status" value="1"/>
</dbReference>
<comment type="subcellular location">
    <subcellularLocation>
        <location evidence="1">Secreted</location>
    </subcellularLocation>
</comment>
<dbReference type="PANTHER" id="PTHR10504">
    <property type="entry name" value="BACTERICIDAL PERMEABILITY-INCREASING BPI PROTEIN-RELATED"/>
    <property type="match status" value="1"/>
</dbReference>
<dbReference type="Gene3D" id="3.15.10.10">
    <property type="entry name" value="Bactericidal permeability-increasing protein, domain 1"/>
    <property type="match status" value="1"/>
</dbReference>
<evidence type="ECO:0000259" key="8">
    <source>
        <dbReference type="SMART" id="SM00328"/>
    </source>
</evidence>
<evidence type="ECO:0000313" key="11">
    <source>
        <dbReference type="Proteomes" id="UP000694545"/>
    </source>
</evidence>
<accession>A0A8D2KYA1</accession>
<evidence type="ECO:0000313" key="10">
    <source>
        <dbReference type="Ensembl" id="ENSVKKP00000014021.1"/>
    </source>
</evidence>
<dbReference type="InterPro" id="IPR001124">
    <property type="entry name" value="Lipid-bd_serum_glycop_C"/>
</dbReference>
<dbReference type="AlphaFoldDB" id="A0A8D2KYA1"/>
<dbReference type="Ensembl" id="ENSVKKT00000014356.1">
    <property type="protein sequence ID" value="ENSVKKP00000014021.1"/>
    <property type="gene ID" value="ENSVKKG00000009623.1"/>
</dbReference>
<dbReference type="CDD" id="cd00025">
    <property type="entry name" value="BPI1"/>
    <property type="match status" value="1"/>
</dbReference>
<evidence type="ECO:0000256" key="3">
    <source>
        <dbReference type="ARBA" id="ARBA00022525"/>
    </source>
</evidence>
<evidence type="ECO:0000256" key="6">
    <source>
        <dbReference type="PIRSR" id="PIRSR002417-50"/>
    </source>
</evidence>
<dbReference type="InterPro" id="IPR017942">
    <property type="entry name" value="Lipid-bd_serum_glycop_N"/>
</dbReference>
<reference evidence="10" key="2">
    <citation type="submission" date="2025-09" db="UniProtKB">
        <authorList>
            <consortium name="Ensembl"/>
        </authorList>
    </citation>
    <scope>IDENTIFICATION</scope>
</reference>
<dbReference type="Pfam" id="PF02886">
    <property type="entry name" value="LBP_BPI_CETP_C"/>
    <property type="match status" value="1"/>
</dbReference>
<feature type="chain" id="PRO_5034977327" evidence="7">
    <location>
        <begin position="17"/>
        <end position="495"/>
    </location>
</feature>
<evidence type="ECO:0000256" key="1">
    <source>
        <dbReference type="ARBA" id="ARBA00004613"/>
    </source>
</evidence>
<dbReference type="GO" id="GO:0035627">
    <property type="term" value="P:ceramide transport"/>
    <property type="evidence" value="ECO:0007669"/>
    <property type="project" value="TreeGrafter"/>
</dbReference>
<dbReference type="SMART" id="SM00329">
    <property type="entry name" value="BPI2"/>
    <property type="match status" value="1"/>
</dbReference>
<dbReference type="GO" id="GO:0005615">
    <property type="term" value="C:extracellular space"/>
    <property type="evidence" value="ECO:0007669"/>
    <property type="project" value="InterPro"/>
</dbReference>
<proteinExistence type="inferred from homology"/>
<feature type="domain" description="Lipid-binding serum glycoprotein C-terminal" evidence="9">
    <location>
        <begin position="260"/>
        <end position="461"/>
    </location>
</feature>
<name>A0A8D2KYA1_VARKO</name>
<evidence type="ECO:0000259" key="9">
    <source>
        <dbReference type="SMART" id="SM00329"/>
    </source>
</evidence>
<reference evidence="10" key="1">
    <citation type="submission" date="2025-08" db="UniProtKB">
        <authorList>
            <consortium name="Ensembl"/>
        </authorList>
    </citation>
    <scope>IDENTIFICATION</scope>
</reference>
<keyword evidence="7" id="KW-0732">Signal</keyword>
<keyword evidence="3" id="KW-0964">Secreted</keyword>
<dbReference type="GO" id="GO:1904121">
    <property type="term" value="F:phosphatidylethanolamine transfer activity"/>
    <property type="evidence" value="ECO:0007669"/>
    <property type="project" value="TreeGrafter"/>
</dbReference>
<dbReference type="InterPro" id="IPR017943">
    <property type="entry name" value="Bactericidal_perm-incr_a/b_dom"/>
</dbReference>
<dbReference type="GO" id="GO:0120017">
    <property type="term" value="F:ceramide transfer activity"/>
    <property type="evidence" value="ECO:0007669"/>
    <property type="project" value="TreeGrafter"/>
</dbReference>
<dbReference type="InterPro" id="IPR030675">
    <property type="entry name" value="BPI/LBP"/>
</dbReference>
<dbReference type="GO" id="GO:1990050">
    <property type="term" value="F:phosphatidic acid transfer activity"/>
    <property type="evidence" value="ECO:0007669"/>
    <property type="project" value="TreeGrafter"/>
</dbReference>
<feature type="domain" description="Lipid-binding serum glycoprotein N-terminal" evidence="8">
    <location>
        <begin position="27"/>
        <end position="245"/>
    </location>
</feature>
<dbReference type="SMART" id="SM00328">
    <property type="entry name" value="BPI1"/>
    <property type="match status" value="1"/>
</dbReference>
<keyword evidence="5" id="KW-0325">Glycoprotein</keyword>